<sequence length="450" mass="48781">MSTPLLPFVPPPEGLLRLPQALLEHLEQPEWGQAHLRLHIGGGKIYWGVSQNETDIVYAVTDLPAWLACTECPQTLEGRVLAYKAKTSGKERAGTTLLAEWKDGLLLLQGQAPLLVAPSPLLAALQEAAECRARAETIEAGYLPWQLFEPPREWLYWPGHGLAAVVPPQPSEASTSEMLLFVASGTGRDASGAVPAQVPHAGAGDKPQAPPLLAFAYPPELAPFFMDMIVVRLQEEEEQEQEVRILVAGRDIRGRGEEAHSYVLTSARLIPTLTQIQDAPAGTLHVEAAMQDVLAPPIAEAQINTPDFLAAGFDALASRFDYAPVDVCFFRHTVRFRTITTEETERLRQLDEEEALCMATAEEGDLSLILEASAPCLEGSTPRDGQDQEQDEPRGAPMAQGVLKASQIAAVLAPFAAAPSPIVIGMGRRTFFARSDQLFFIVPLCSCSLS</sequence>
<reference evidence="1 2" key="1">
    <citation type="journal article" date="2019" name="Int. J. Syst. Evol. Microbiol.">
        <title>Thermogemmatispora aurantia sp. nov. and Thermogemmatispora argillosa sp. nov., within the class Ktedonobacteria, and emended description of the genus Thermogemmatispora.</title>
        <authorList>
            <person name="Zheng Y."/>
            <person name="Wang C.M."/>
            <person name="Sakai Y."/>
            <person name="Abe K."/>
            <person name="Yokota A."/>
            <person name="Yabe S."/>
        </authorList>
    </citation>
    <scope>NUCLEOTIDE SEQUENCE [LARGE SCALE GENOMIC DNA]</scope>
    <source>
        <strain evidence="1 2">A1-2</strain>
    </source>
</reference>
<protein>
    <submittedName>
        <fullName evidence="1">Uncharacterized protein</fullName>
    </submittedName>
</protein>
<proteinExistence type="predicted"/>
<comment type="caution">
    <text evidence="1">The sequence shown here is derived from an EMBL/GenBank/DDBJ whole genome shotgun (WGS) entry which is preliminary data.</text>
</comment>
<evidence type="ECO:0000313" key="2">
    <source>
        <dbReference type="Proteomes" id="UP000334820"/>
    </source>
</evidence>
<evidence type="ECO:0000313" key="1">
    <source>
        <dbReference type="EMBL" id="GER82252.1"/>
    </source>
</evidence>
<dbReference type="RefSeq" id="WP_151727157.1">
    <property type="nucleotide sequence ID" value="NZ_BKZV01000001.1"/>
</dbReference>
<dbReference type="AlphaFoldDB" id="A0A5J4K595"/>
<organism evidence="1 2">
    <name type="scientific">Thermogemmatispora aurantia</name>
    <dbReference type="NCBI Taxonomy" id="2045279"/>
    <lineage>
        <taxon>Bacteria</taxon>
        <taxon>Bacillati</taxon>
        <taxon>Chloroflexota</taxon>
        <taxon>Ktedonobacteria</taxon>
        <taxon>Thermogemmatisporales</taxon>
        <taxon>Thermogemmatisporaceae</taxon>
        <taxon>Thermogemmatispora</taxon>
    </lineage>
</organism>
<name>A0A5J4K595_9CHLR</name>
<accession>A0A5J4K595</accession>
<gene>
    <name evidence="1" type="ORF">KTAU_08900</name>
</gene>
<dbReference type="Proteomes" id="UP000334820">
    <property type="component" value="Unassembled WGS sequence"/>
</dbReference>
<dbReference type="EMBL" id="BKZV01000001">
    <property type="protein sequence ID" value="GER82252.1"/>
    <property type="molecule type" value="Genomic_DNA"/>
</dbReference>
<keyword evidence="2" id="KW-1185">Reference proteome</keyword>